<accession>A0A498D4M0</accession>
<dbReference type="OrthoDB" id="1550274at2"/>
<proteinExistence type="predicted"/>
<reference evidence="4 5" key="1">
    <citation type="submission" date="2018-10" db="EMBL/GenBank/DDBJ databases">
        <title>Oceanobacillus sp. YLB-02 draft genome.</title>
        <authorList>
            <person name="Yu L."/>
        </authorList>
    </citation>
    <scope>NUCLEOTIDE SEQUENCE [LARGE SCALE GENOMIC DNA]</scope>
    <source>
        <strain evidence="4 5">YLB-02</strain>
    </source>
</reference>
<dbReference type="AlphaFoldDB" id="A0A498D4M0"/>
<dbReference type="RefSeq" id="WP_121523578.1">
    <property type="nucleotide sequence ID" value="NZ_RCHR01000004.1"/>
</dbReference>
<dbReference type="InterPro" id="IPR007506">
    <property type="entry name" value="PMDh-L-like_dom"/>
</dbReference>
<evidence type="ECO:0000313" key="5">
    <source>
        <dbReference type="Proteomes" id="UP000270219"/>
    </source>
</evidence>
<comment type="caution">
    <text evidence="4">The sequence shown here is derived from an EMBL/GenBank/DDBJ whole genome shotgun (WGS) entry which is preliminary data.</text>
</comment>
<feature type="domain" description="Phosphomevalonate dehydratase large subunit-like" evidence="3">
    <location>
        <begin position="6"/>
        <end position="411"/>
    </location>
</feature>
<dbReference type="PANTHER" id="PTHR36577:SF3">
    <property type="entry name" value="DUF521 DOMAIN PROTEIN (AFU_ORTHOLOGUE AFUA_6G00490)"/>
    <property type="match status" value="1"/>
</dbReference>
<evidence type="ECO:0000313" key="4">
    <source>
        <dbReference type="EMBL" id="RLL43786.1"/>
    </source>
</evidence>
<dbReference type="PANTHER" id="PTHR36577">
    <property type="entry name" value="DUF521 DOMAIN PROTEIN (AFU_ORTHOLOGUE AFUA_6G00490)"/>
    <property type="match status" value="1"/>
</dbReference>
<organism evidence="4 5">
    <name type="scientific">Oceanobacillus piezotolerans</name>
    <dbReference type="NCBI Taxonomy" id="2448030"/>
    <lineage>
        <taxon>Bacteria</taxon>
        <taxon>Bacillati</taxon>
        <taxon>Bacillota</taxon>
        <taxon>Bacilli</taxon>
        <taxon>Bacillales</taxon>
        <taxon>Bacillaceae</taxon>
        <taxon>Oceanobacillus</taxon>
    </lineage>
</organism>
<keyword evidence="5" id="KW-1185">Reference proteome</keyword>
<protein>
    <submittedName>
        <fullName evidence="4">DUF521 domain-containing protein</fullName>
    </submittedName>
</protein>
<keyword evidence="1" id="KW-0408">Iron</keyword>
<dbReference type="GO" id="GO:0016829">
    <property type="term" value="F:lyase activity"/>
    <property type="evidence" value="ECO:0007669"/>
    <property type="project" value="UniProtKB-KW"/>
</dbReference>
<gene>
    <name evidence="4" type="ORF">D8M04_12795</name>
</gene>
<sequence>MNNYKMQLTQEEKDILDGKQGEAMQKVLKSIVLFGEAFGAKRLVPIDGPIHVVTSFGMTGFDAVFNMMDELIGAGLKTKEPFTVDPRPVDFENIETTEASKKVSLDLYQHQEQYEEQLQKLGLKDKDAFSCAAYMKEVGNVPERGQVLSWAESSAVVFANSVIGAKSNRNSGIIELLCGILGKTPEFGFLTEEGRKAKWLVEVKTSKTPNPMLLGSAIGMKVVEDTPYITGLDKLLGNELNNTMKDFLKDMGAATASNGAVGLYHIENVTPEAVDQGRDLLVEGYQTYVIDDEELNKVMASYPVLWDDMSAEPAFCFIGCPHLSLNQIYTWNDNIDLTLKKAGKEKVSIRTILSAAPDVISKFKEDEKAYETLINNGVSLSFTCPVMYMNNPENSKNPIITNSNKMRTYSTARFFLDQEVLNIIVNGKNY</sequence>
<dbReference type="EMBL" id="RCHR01000004">
    <property type="protein sequence ID" value="RLL43786.1"/>
    <property type="molecule type" value="Genomic_DNA"/>
</dbReference>
<evidence type="ECO:0000256" key="1">
    <source>
        <dbReference type="ARBA" id="ARBA00023004"/>
    </source>
</evidence>
<evidence type="ECO:0000259" key="3">
    <source>
        <dbReference type="Pfam" id="PF04412"/>
    </source>
</evidence>
<keyword evidence="2" id="KW-0456">Lyase</keyword>
<dbReference type="Proteomes" id="UP000270219">
    <property type="component" value="Unassembled WGS sequence"/>
</dbReference>
<evidence type="ECO:0000256" key="2">
    <source>
        <dbReference type="ARBA" id="ARBA00023239"/>
    </source>
</evidence>
<name>A0A498D4M0_9BACI</name>
<dbReference type="Pfam" id="PF04412">
    <property type="entry name" value="AcnX"/>
    <property type="match status" value="1"/>
</dbReference>